<sequence>FIMSGRPLPYPYTLGSQFMQMPWKWLYANNTPASLSKSDLTSKLPRVVFADERVAISDLWVHISYYAFYQLAWSYPCLENSQI</sequence>
<accession>A0A7T8KHY1</accession>
<name>A0A7T8KHY1_CALRO</name>
<proteinExistence type="predicted"/>
<organism evidence="1 2">
    <name type="scientific">Caligus rogercresseyi</name>
    <name type="common">Sea louse</name>
    <dbReference type="NCBI Taxonomy" id="217165"/>
    <lineage>
        <taxon>Eukaryota</taxon>
        <taxon>Metazoa</taxon>
        <taxon>Ecdysozoa</taxon>
        <taxon>Arthropoda</taxon>
        <taxon>Crustacea</taxon>
        <taxon>Multicrustacea</taxon>
        <taxon>Hexanauplia</taxon>
        <taxon>Copepoda</taxon>
        <taxon>Siphonostomatoida</taxon>
        <taxon>Caligidae</taxon>
        <taxon>Caligus</taxon>
    </lineage>
</organism>
<protein>
    <submittedName>
        <fullName evidence="1">Uncharacterized protein</fullName>
    </submittedName>
</protein>
<evidence type="ECO:0000313" key="2">
    <source>
        <dbReference type="Proteomes" id="UP000595437"/>
    </source>
</evidence>
<dbReference type="AlphaFoldDB" id="A0A7T8KHY1"/>
<reference evidence="2" key="1">
    <citation type="submission" date="2021-01" db="EMBL/GenBank/DDBJ databases">
        <title>Caligus Genome Assembly.</title>
        <authorList>
            <person name="Gallardo-Escarate C."/>
        </authorList>
    </citation>
    <scope>NUCLEOTIDE SEQUENCE [LARGE SCALE GENOMIC DNA]</scope>
</reference>
<dbReference type="Proteomes" id="UP000595437">
    <property type="component" value="Chromosome 1"/>
</dbReference>
<gene>
    <name evidence="1" type="ORF">FKW44_000809</name>
</gene>
<evidence type="ECO:0000313" key="1">
    <source>
        <dbReference type="EMBL" id="QQP56219.1"/>
    </source>
</evidence>
<feature type="non-terminal residue" evidence="1">
    <location>
        <position position="83"/>
    </location>
</feature>
<keyword evidence="2" id="KW-1185">Reference proteome</keyword>
<dbReference type="EMBL" id="CP045890">
    <property type="protein sequence ID" value="QQP56219.1"/>
    <property type="molecule type" value="Genomic_DNA"/>
</dbReference>